<protein>
    <recommendedName>
        <fullName evidence="3">Oleate hydratase</fullName>
    </recommendedName>
</protein>
<reference evidence="2" key="1">
    <citation type="journal article" date="2017" name="Genome Biol.">
        <title>Comparative genomics reveals high biological diversity and specific adaptations in the industrially and medically important fungal genus Aspergillus.</title>
        <authorList>
            <person name="de Vries R.P."/>
            <person name="Riley R."/>
            <person name="Wiebenga A."/>
            <person name="Aguilar-Osorio G."/>
            <person name="Amillis S."/>
            <person name="Uchima C.A."/>
            <person name="Anderluh G."/>
            <person name="Asadollahi M."/>
            <person name="Askin M."/>
            <person name="Barry K."/>
            <person name="Battaglia E."/>
            <person name="Bayram O."/>
            <person name="Benocci T."/>
            <person name="Braus-Stromeyer S.A."/>
            <person name="Caldana C."/>
            <person name="Canovas D."/>
            <person name="Cerqueira G.C."/>
            <person name="Chen F."/>
            <person name="Chen W."/>
            <person name="Choi C."/>
            <person name="Clum A."/>
            <person name="Dos Santos R.A."/>
            <person name="Damasio A.R."/>
            <person name="Diallinas G."/>
            <person name="Emri T."/>
            <person name="Fekete E."/>
            <person name="Flipphi M."/>
            <person name="Freyberg S."/>
            <person name="Gallo A."/>
            <person name="Gournas C."/>
            <person name="Habgood R."/>
            <person name="Hainaut M."/>
            <person name="Harispe M.L."/>
            <person name="Henrissat B."/>
            <person name="Hilden K.S."/>
            <person name="Hope R."/>
            <person name="Hossain A."/>
            <person name="Karabika E."/>
            <person name="Karaffa L."/>
            <person name="Karanyi Z."/>
            <person name="Krasevec N."/>
            <person name="Kuo A."/>
            <person name="Kusch H."/>
            <person name="LaButti K."/>
            <person name="Lagendijk E.L."/>
            <person name="Lapidus A."/>
            <person name="Levasseur A."/>
            <person name="Lindquist E."/>
            <person name="Lipzen A."/>
            <person name="Logrieco A.F."/>
            <person name="MacCabe A."/>
            <person name="Maekelae M.R."/>
            <person name="Malavazi I."/>
            <person name="Melin P."/>
            <person name="Meyer V."/>
            <person name="Mielnichuk N."/>
            <person name="Miskei M."/>
            <person name="Molnar A.P."/>
            <person name="Mule G."/>
            <person name="Ngan C.Y."/>
            <person name="Orejas M."/>
            <person name="Orosz E."/>
            <person name="Ouedraogo J.P."/>
            <person name="Overkamp K.M."/>
            <person name="Park H.-S."/>
            <person name="Perrone G."/>
            <person name="Piumi F."/>
            <person name="Punt P.J."/>
            <person name="Ram A.F."/>
            <person name="Ramon A."/>
            <person name="Rauscher S."/>
            <person name="Record E."/>
            <person name="Riano-Pachon D.M."/>
            <person name="Robert V."/>
            <person name="Roehrig J."/>
            <person name="Ruller R."/>
            <person name="Salamov A."/>
            <person name="Salih N.S."/>
            <person name="Samson R.A."/>
            <person name="Sandor E."/>
            <person name="Sanguinetti M."/>
            <person name="Schuetze T."/>
            <person name="Sepcic K."/>
            <person name="Shelest E."/>
            <person name="Sherlock G."/>
            <person name="Sophianopoulou V."/>
            <person name="Squina F.M."/>
            <person name="Sun H."/>
            <person name="Susca A."/>
            <person name="Todd R.B."/>
            <person name="Tsang A."/>
            <person name="Unkles S.E."/>
            <person name="van de Wiele N."/>
            <person name="van Rossen-Uffink D."/>
            <person name="Oliveira J.V."/>
            <person name="Vesth T.C."/>
            <person name="Visser J."/>
            <person name="Yu J.-H."/>
            <person name="Zhou M."/>
            <person name="Andersen M.R."/>
            <person name="Archer D.B."/>
            <person name="Baker S.E."/>
            <person name="Benoit I."/>
            <person name="Brakhage A.A."/>
            <person name="Braus G.H."/>
            <person name="Fischer R."/>
            <person name="Frisvad J.C."/>
            <person name="Goldman G.H."/>
            <person name="Houbraken J."/>
            <person name="Oakley B."/>
            <person name="Pocsi I."/>
            <person name="Scazzocchio C."/>
            <person name="Seiboth B."/>
            <person name="vanKuyk P.A."/>
            <person name="Wortman J."/>
            <person name="Dyer P.S."/>
            <person name="Grigoriev I.V."/>
        </authorList>
    </citation>
    <scope>NUCLEOTIDE SEQUENCE [LARGE SCALE GENOMIC DNA]</scope>
    <source>
        <strain evidence="2">ITEM 5010</strain>
    </source>
</reference>
<dbReference type="Gene3D" id="3.50.50.60">
    <property type="entry name" value="FAD/NAD(P)-binding domain"/>
    <property type="match status" value="3"/>
</dbReference>
<organism evidence="1 2">
    <name type="scientific">Aspergillus carbonarius (strain ITEM 5010)</name>
    <dbReference type="NCBI Taxonomy" id="602072"/>
    <lineage>
        <taxon>Eukaryota</taxon>
        <taxon>Fungi</taxon>
        <taxon>Dikarya</taxon>
        <taxon>Ascomycota</taxon>
        <taxon>Pezizomycotina</taxon>
        <taxon>Eurotiomycetes</taxon>
        <taxon>Eurotiomycetidae</taxon>
        <taxon>Eurotiales</taxon>
        <taxon>Aspergillaceae</taxon>
        <taxon>Aspergillus</taxon>
        <taxon>Aspergillus subgen. Circumdati</taxon>
    </lineage>
</organism>
<proteinExistence type="predicted"/>
<dbReference type="VEuPathDB" id="FungiDB:ASPCADRAFT_395744"/>
<sequence length="534" mass="59459">MNRRDSSAKRDPTATHAWLIGSGIASLSAAVHLIHDANVPAANVHILDVHSHAGGAIKSCGNAEDGYVLYTGSLPYFHDRCVEQLLALVPDGENPQKSLLQSIKDFDRESVPERSATTRLVKQGKNGPELAHTKSLKIGPRYRLELIKVMLENERTLGEKSIQEIFDEGFFKTNFWTLWSTTFALQPWHSAVEFRRCLCKHLADIERLNDLKALDRTKYTIYESIILPIESYLKKAGVDFHFHAKVTNLQMDAREAQTTVSQILLKDNGEEKTIEVRREDIVIVTLGSTNSGSQRGSNDAPPAPPVDVKNGDWSLWIELAQSSAEFGNPFNFHRNIEQAALENFTVTLHNSDFMQRYEKLTNDKPGAGALLSFPDSNWGLSLSVPRQLVCSNQPPAVDVFWGYGLHPDKIGNFISKPMSACSGEEIMSEVLAHLGFPEEEILAKSITIPVLMPLATAPLMTRAHGHRPEVIPFQSRNLAFVGQYVEIAEDTTLSMEYSVRGAQMAVYSLMKLSKHPPKIERHLLLNVFDLLGGA</sequence>
<dbReference type="Proteomes" id="UP000188318">
    <property type="component" value="Unassembled WGS sequence"/>
</dbReference>
<dbReference type="InterPro" id="IPR036188">
    <property type="entry name" value="FAD/NAD-bd_sf"/>
</dbReference>
<evidence type="ECO:0008006" key="3">
    <source>
        <dbReference type="Google" id="ProtNLM"/>
    </source>
</evidence>
<dbReference type="GO" id="GO:0050151">
    <property type="term" value="F:oleate hydratase activity"/>
    <property type="evidence" value="ECO:0007669"/>
    <property type="project" value="InterPro"/>
</dbReference>
<evidence type="ECO:0000313" key="2">
    <source>
        <dbReference type="Proteomes" id="UP000188318"/>
    </source>
</evidence>
<gene>
    <name evidence="1" type="ORF">ASPCADRAFT_395744</name>
</gene>
<dbReference type="Pfam" id="PF06100">
    <property type="entry name" value="MCRA"/>
    <property type="match status" value="1"/>
</dbReference>
<dbReference type="PANTHER" id="PTHR37417">
    <property type="entry name" value="67 KDA MYOSIN-CROSS-REACTIVE ANTIGEN FAMILY PROTEIN (AFU_ORTHOLOGUE AFUA_5G09970)"/>
    <property type="match status" value="1"/>
</dbReference>
<evidence type="ECO:0000313" key="1">
    <source>
        <dbReference type="EMBL" id="OOF97533.1"/>
    </source>
</evidence>
<dbReference type="SUPFAM" id="SSF51905">
    <property type="entry name" value="FAD/NAD(P)-binding domain"/>
    <property type="match status" value="1"/>
</dbReference>
<name>A0A1R3RST1_ASPC5</name>
<dbReference type="GO" id="GO:0006631">
    <property type="term" value="P:fatty acid metabolic process"/>
    <property type="evidence" value="ECO:0007669"/>
    <property type="project" value="InterPro"/>
</dbReference>
<dbReference type="PANTHER" id="PTHR37417:SF4">
    <property type="entry name" value="67 KDA MYOSIN-CROSS-REACTIVE ANTIGEN FAMILY PROTEIN (AFU_ORTHOLOGUE AFUA_3G03570)"/>
    <property type="match status" value="1"/>
</dbReference>
<dbReference type="InterPro" id="IPR010354">
    <property type="entry name" value="Oleate_hydratase"/>
</dbReference>
<dbReference type="STRING" id="602072.A0A1R3RST1"/>
<dbReference type="EMBL" id="KV907497">
    <property type="protein sequence ID" value="OOF97533.1"/>
    <property type="molecule type" value="Genomic_DNA"/>
</dbReference>
<dbReference type="OrthoDB" id="545169at2759"/>
<dbReference type="AlphaFoldDB" id="A0A1R3RST1"/>
<accession>A0A1R3RST1</accession>
<dbReference type="OMA" id="FHDRCVE"/>
<dbReference type="GO" id="GO:0071949">
    <property type="term" value="F:FAD binding"/>
    <property type="evidence" value="ECO:0007669"/>
    <property type="project" value="InterPro"/>
</dbReference>
<keyword evidence="2" id="KW-1185">Reference proteome</keyword>